<feature type="compositionally biased region" description="Low complexity" evidence="1">
    <location>
        <begin position="1183"/>
        <end position="1196"/>
    </location>
</feature>
<organism evidence="5">
    <name type="scientific">Absidia glauca</name>
    <name type="common">Pin mould</name>
    <dbReference type="NCBI Taxonomy" id="4829"/>
    <lineage>
        <taxon>Eukaryota</taxon>
        <taxon>Fungi</taxon>
        <taxon>Fungi incertae sedis</taxon>
        <taxon>Mucoromycota</taxon>
        <taxon>Mucoromycotina</taxon>
        <taxon>Mucoromycetes</taxon>
        <taxon>Mucorales</taxon>
        <taxon>Cunninghamellaceae</taxon>
        <taxon>Absidia</taxon>
    </lineage>
</organism>
<feature type="domain" description="SANT" evidence="3">
    <location>
        <begin position="960"/>
        <end position="1011"/>
    </location>
</feature>
<feature type="region of interest" description="Disordered" evidence="1">
    <location>
        <begin position="628"/>
        <end position="671"/>
    </location>
</feature>
<feature type="region of interest" description="Disordered" evidence="1">
    <location>
        <begin position="1504"/>
        <end position="1624"/>
    </location>
</feature>
<evidence type="ECO:0000259" key="2">
    <source>
        <dbReference type="PROSITE" id="PS50090"/>
    </source>
</evidence>
<dbReference type="PANTHER" id="PTHR13992">
    <property type="entry name" value="NUCLEAR RECEPTOR CO-REPRESSOR RELATED NCOR"/>
    <property type="match status" value="1"/>
</dbReference>
<feature type="compositionally biased region" description="Polar residues" evidence="1">
    <location>
        <begin position="441"/>
        <end position="459"/>
    </location>
</feature>
<keyword evidence="6" id="KW-1185">Reference proteome</keyword>
<feature type="region of interest" description="Disordered" evidence="1">
    <location>
        <begin position="402"/>
        <end position="593"/>
    </location>
</feature>
<dbReference type="Pfam" id="PF00249">
    <property type="entry name" value="Myb_DNA-binding"/>
    <property type="match status" value="2"/>
</dbReference>
<dbReference type="PROSITE" id="PS50090">
    <property type="entry name" value="MYB_LIKE"/>
    <property type="match status" value="1"/>
</dbReference>
<dbReference type="OrthoDB" id="10258692at2759"/>
<dbReference type="InterPro" id="IPR017884">
    <property type="entry name" value="SANT_dom"/>
</dbReference>
<feature type="compositionally biased region" description="Low complexity" evidence="1">
    <location>
        <begin position="506"/>
        <end position="525"/>
    </location>
</feature>
<proteinExistence type="predicted"/>
<feature type="compositionally biased region" description="Basic and acidic residues" evidence="1">
    <location>
        <begin position="57"/>
        <end position="80"/>
    </location>
</feature>
<feature type="compositionally biased region" description="Basic and acidic residues" evidence="1">
    <location>
        <begin position="817"/>
        <end position="828"/>
    </location>
</feature>
<feature type="domain" description="SANT" evidence="3">
    <location>
        <begin position="1232"/>
        <end position="1283"/>
    </location>
</feature>
<feature type="domain" description="HTH myb-type" evidence="4">
    <location>
        <begin position="1443"/>
        <end position="1489"/>
    </location>
</feature>
<evidence type="ECO:0008006" key="7">
    <source>
        <dbReference type="Google" id="ProtNLM"/>
    </source>
</evidence>
<feature type="compositionally biased region" description="Low complexity" evidence="1">
    <location>
        <begin position="1103"/>
        <end position="1119"/>
    </location>
</feature>
<feature type="domain" description="SANT" evidence="3">
    <location>
        <begin position="1438"/>
        <end position="1489"/>
    </location>
</feature>
<accession>A0A170AMZ9</accession>
<dbReference type="GO" id="GO:0034967">
    <property type="term" value="C:Set3 complex"/>
    <property type="evidence" value="ECO:0007669"/>
    <property type="project" value="TreeGrafter"/>
</dbReference>
<dbReference type="STRING" id="4829.A0A170AMZ9"/>
<feature type="region of interest" description="Disordered" evidence="1">
    <location>
        <begin position="212"/>
        <end position="378"/>
    </location>
</feature>
<feature type="compositionally biased region" description="Low complexity" evidence="1">
    <location>
        <begin position="19"/>
        <end position="48"/>
    </location>
</feature>
<feature type="region of interest" description="Disordered" evidence="1">
    <location>
        <begin position="1033"/>
        <end position="1081"/>
    </location>
</feature>
<dbReference type="GO" id="GO:0006357">
    <property type="term" value="P:regulation of transcription by RNA polymerase II"/>
    <property type="evidence" value="ECO:0007669"/>
    <property type="project" value="TreeGrafter"/>
</dbReference>
<protein>
    <recommendedName>
        <fullName evidence="7">SANT domain-containing protein</fullName>
    </recommendedName>
</protein>
<dbReference type="SMART" id="SM00717">
    <property type="entry name" value="SANT"/>
    <property type="match status" value="3"/>
</dbReference>
<feature type="compositionally biased region" description="Low complexity" evidence="1">
    <location>
        <begin position="1531"/>
        <end position="1548"/>
    </location>
</feature>
<feature type="compositionally biased region" description="Low complexity" evidence="1">
    <location>
        <begin position="1408"/>
        <end position="1424"/>
    </location>
</feature>
<dbReference type="InterPro" id="IPR051571">
    <property type="entry name" value="N-CoR_corepressor"/>
</dbReference>
<evidence type="ECO:0000313" key="5">
    <source>
        <dbReference type="EMBL" id="SAM07842.1"/>
    </source>
</evidence>
<reference evidence="5" key="1">
    <citation type="submission" date="2016-04" db="EMBL/GenBank/DDBJ databases">
        <authorList>
            <person name="Evans L.H."/>
            <person name="Alamgir A."/>
            <person name="Owens N."/>
            <person name="Weber N.D."/>
            <person name="Virtaneva K."/>
            <person name="Barbian K."/>
            <person name="Babar A."/>
            <person name="Rosenke K."/>
        </authorList>
    </citation>
    <scope>NUCLEOTIDE SEQUENCE [LARGE SCALE GENOMIC DNA]</scope>
    <source>
        <strain evidence="5">CBS 101.48</strain>
    </source>
</reference>
<feature type="compositionally biased region" description="Polar residues" evidence="1">
    <location>
        <begin position="1602"/>
        <end position="1624"/>
    </location>
</feature>
<feature type="region of interest" description="Disordered" evidence="1">
    <location>
        <begin position="1"/>
        <end position="178"/>
    </location>
</feature>
<feature type="compositionally biased region" description="Basic and acidic residues" evidence="1">
    <location>
        <begin position="628"/>
        <end position="637"/>
    </location>
</feature>
<feature type="compositionally biased region" description="Low complexity" evidence="1">
    <location>
        <begin position="1352"/>
        <end position="1367"/>
    </location>
</feature>
<feature type="compositionally biased region" description="Basic and acidic residues" evidence="1">
    <location>
        <begin position="350"/>
        <end position="372"/>
    </location>
</feature>
<dbReference type="InParanoid" id="A0A170AMZ9"/>
<feature type="region of interest" description="Disordered" evidence="1">
    <location>
        <begin position="1344"/>
        <end position="1442"/>
    </location>
</feature>
<evidence type="ECO:0000256" key="1">
    <source>
        <dbReference type="SAM" id="MobiDB-lite"/>
    </source>
</evidence>
<dbReference type="EMBL" id="LT554853">
    <property type="protein sequence ID" value="SAM07842.1"/>
    <property type="molecule type" value="Genomic_DNA"/>
</dbReference>
<feature type="compositionally biased region" description="Polar residues" evidence="1">
    <location>
        <begin position="109"/>
        <end position="119"/>
    </location>
</feature>
<feature type="region of interest" description="Disordered" evidence="1">
    <location>
        <begin position="1183"/>
        <end position="1213"/>
    </location>
</feature>
<feature type="compositionally biased region" description="Basic and acidic residues" evidence="1">
    <location>
        <begin position="1067"/>
        <end position="1081"/>
    </location>
</feature>
<feature type="compositionally biased region" description="Basic residues" evidence="1">
    <location>
        <begin position="1134"/>
        <end position="1146"/>
    </location>
</feature>
<dbReference type="SUPFAM" id="SSF46689">
    <property type="entry name" value="Homeodomain-like"/>
    <property type="match status" value="3"/>
</dbReference>
<dbReference type="InterPro" id="IPR017930">
    <property type="entry name" value="Myb_dom"/>
</dbReference>
<feature type="compositionally biased region" description="Low complexity" evidence="1">
    <location>
        <begin position="321"/>
        <end position="349"/>
    </location>
</feature>
<dbReference type="CDD" id="cd00167">
    <property type="entry name" value="SANT"/>
    <property type="match status" value="3"/>
</dbReference>
<feature type="domain" description="Myb-like" evidence="2">
    <location>
        <begin position="1435"/>
        <end position="1485"/>
    </location>
</feature>
<feature type="region of interest" description="Disordered" evidence="1">
    <location>
        <begin position="817"/>
        <end position="858"/>
    </location>
</feature>
<feature type="compositionally biased region" description="Basic and acidic residues" evidence="1">
    <location>
        <begin position="425"/>
        <end position="435"/>
    </location>
</feature>
<feature type="compositionally biased region" description="Pro residues" evidence="1">
    <location>
        <begin position="228"/>
        <end position="241"/>
    </location>
</feature>
<dbReference type="PROSITE" id="PS51293">
    <property type="entry name" value="SANT"/>
    <property type="match status" value="3"/>
</dbReference>
<dbReference type="OMA" id="LFCEGFC"/>
<gene>
    <name evidence="5" type="primary">ABSGL_13499.1 scaffold 14165</name>
</gene>
<feature type="compositionally biased region" description="Gly residues" evidence="1">
    <location>
        <begin position="829"/>
        <end position="838"/>
    </location>
</feature>
<feature type="compositionally biased region" description="Low complexity" evidence="1">
    <location>
        <begin position="1"/>
        <end position="11"/>
    </location>
</feature>
<dbReference type="PANTHER" id="PTHR13992:SF39">
    <property type="entry name" value="SMRTER, ISOFORM G"/>
    <property type="match status" value="1"/>
</dbReference>
<feature type="compositionally biased region" description="Low complexity" evidence="1">
    <location>
        <begin position="467"/>
        <end position="488"/>
    </location>
</feature>
<feature type="compositionally biased region" description="Polar residues" evidence="1">
    <location>
        <begin position="405"/>
        <end position="415"/>
    </location>
</feature>
<dbReference type="InterPro" id="IPR009057">
    <property type="entry name" value="Homeodomain-like_sf"/>
</dbReference>
<feature type="compositionally biased region" description="Basic and acidic residues" evidence="1">
    <location>
        <begin position="212"/>
        <end position="222"/>
    </location>
</feature>
<dbReference type="Gene3D" id="1.20.58.1880">
    <property type="match status" value="2"/>
</dbReference>
<dbReference type="Proteomes" id="UP000078561">
    <property type="component" value="Unassembled WGS sequence"/>
</dbReference>
<name>A0A170AMZ9_ABSGL</name>
<dbReference type="PROSITE" id="PS51294">
    <property type="entry name" value="HTH_MYB"/>
    <property type="match status" value="1"/>
</dbReference>
<feature type="compositionally biased region" description="Low complexity" evidence="1">
    <location>
        <begin position="144"/>
        <end position="165"/>
    </location>
</feature>
<feature type="compositionally biased region" description="Basic and acidic residues" evidence="1">
    <location>
        <begin position="266"/>
        <end position="281"/>
    </location>
</feature>
<evidence type="ECO:0000259" key="3">
    <source>
        <dbReference type="PROSITE" id="PS51293"/>
    </source>
</evidence>
<evidence type="ECO:0000259" key="4">
    <source>
        <dbReference type="PROSITE" id="PS51294"/>
    </source>
</evidence>
<dbReference type="InterPro" id="IPR001005">
    <property type="entry name" value="SANT/Myb"/>
</dbReference>
<feature type="compositionally biased region" description="Polar residues" evidence="1">
    <location>
        <begin position="1561"/>
        <end position="1571"/>
    </location>
</feature>
<feature type="compositionally biased region" description="Polar residues" evidence="1">
    <location>
        <begin position="489"/>
        <end position="505"/>
    </location>
</feature>
<dbReference type="Gene3D" id="1.10.10.60">
    <property type="entry name" value="Homeodomain-like"/>
    <property type="match status" value="1"/>
</dbReference>
<evidence type="ECO:0000313" key="6">
    <source>
        <dbReference type="Proteomes" id="UP000078561"/>
    </source>
</evidence>
<sequence>MSATGSTSSRGTHSRSPSRSRSPPYSDGRYPPRYSSRYDSYGYRPRSGMTAAIDDYWELRDRERERERDRSLMMRDERYGRGRYAHYYRDEPPPPHHYGPPNISRDFNKPSSASSSTTPLRREGSIERPSSLPAKAKDDINLGSSNSNNNNNNNNNSSSNSSNSNKPPPPILTDTYPQRYADWRDRDWDRERDRRYRDDDRRREFDRRNRDRDGYNIRDSRYDSPGFAPGPPTSGYPPPPFGGDSYRPGGRDRDPPPSSPVAPHPYYDRDGRERFEDRDFYRPVSRGSSIEFDRYRNRPPRNTADRPSTSWRPTSRERDLTTTSTPTTAKPTTTFAGPISSSSSSSTTTTKDDARSNDLDDDTADTKQEQSEAGKAQIKTNTSLLGTYLFPFTLFAANVEEKPGASSSNTDQSLPNDKMDDEVEMKDQGHLKTGVEDDQTGTKTNNLHIDVSVTGNWDNDSMDIDAPTPSSSSSPPLSSRSTVSLVLPQPSSTPTEPADSTSTSNTTPTKAASSSITAASALGASPPIKQESASKESILSTLPPTEKSIVKAEVDTLTSSRSLERGTRTVTTSSLPYPDDKPTPETPSEPVMSQQQIVARIGDIENDITMYEDMLEEINKRELMEKQLREEEEERQKQQQQPQEMDSLSDTRDDEDDLEEEAAKKQALQVISEGSQPMTDIQNTTFNDSPIMRRRRPQLLMDQIRTNHEDTMDEALSEAILADNQRLAKENSQMINGWQGKTDDGWADENKWSAPLYSALEDYPCYKENTKTFTKLRIPMASHLASRQKLLKQKERWLKREFKDIFMRWKSKNMALDRMRDQERRGSDRYGGGGGGSGSYRSSTRRGRGGGIEDEPEEYVDGVIFTGNHDALRFSTDGASTPFGRNRGAWTSDAARSEAELLEIIQSLESAEMRNPEMRAKKTTATIPPMILDVKERMRTYDDRSGLVENPLVYYHTGAETEDIWTQQEMTAFMESYMQYPKQFDKVSMAVRTKTASQCVLFYYRKKTKIDFKALMRKGKRGKNRRRERLAAAIKRATGDTSTSARKGKSKGSALMADIGQAQVSRKAKEKESETSKTKELRELEEANAYWEGVAERRKSKRPSSTSSVASRTVDDVVAGGSNGAPGYVDPGVKKKIGKRKGRSPRHSVTSISDAGLIFPDESLMEDIKPTTMTAATAATTAATATVSSSASTTTTKSFKPLPQQPPRHSADGYHDDSLKGMDPHDFMSNSSTTAKWTDRDKNAAVEAFKVLGRDFIKVAQKVATKTDDQCRNFYFNHKRKFGPNAFGEEGSDYSGTPDMMASPTNLPMAPDTMTATNGRTDLKAEEEDAAAALVGLFQMGGNRDYRVDTTPSQSPSPSLSSPSSSLMGPVQHPTPSLQSKGGRRRARTASGKMDSTTDHWTSDDLANSRANNAIASASTTPSAQVGKRPSSEVKRGSSSSYWSVSERGEFVRYLELFGRDWTKIANYMKTKTAIQVRNFYQNNEEKMQLDKVVHRREGIQPAPYHSKIDQSPPAQQIMPPMGTSFDNHVPSSSQHPPFPPAQQQQQPVDAYPGPRVGYFNPSSSARSTQARDYPPYGAPPYAMDRLQPPEPATGVTRVSDLLNSNDEPADTNNQNSWETWFGA</sequence>
<feature type="region of interest" description="Disordered" evidence="1">
    <location>
        <begin position="1094"/>
        <end position="1149"/>
    </location>
</feature>